<reference evidence="1 4" key="2">
    <citation type="submission" date="2019-12" db="EMBL/GenBank/DDBJ databases">
        <authorList>
            <person name="Zheng J."/>
        </authorList>
    </citation>
    <scope>NUCLEOTIDE SEQUENCE [LARGE SCALE GENOMIC DNA]</scope>
    <source>
        <strain evidence="1 4">DSM 27347</strain>
    </source>
</reference>
<gene>
    <name evidence="1" type="ORF">GQR91_03605</name>
    <name evidence="2" type="ORF">SAMN05216557_101747</name>
</gene>
<dbReference type="EMBL" id="FNBI01000001">
    <property type="protein sequence ID" value="SDE84165.1"/>
    <property type="molecule type" value="Genomic_DNA"/>
</dbReference>
<dbReference type="OrthoDB" id="10011912at2"/>
<evidence type="ECO:0000313" key="2">
    <source>
        <dbReference type="EMBL" id="SDE84165.1"/>
    </source>
</evidence>
<keyword evidence="3" id="KW-1185">Reference proteome</keyword>
<name>A0A1G7G7X2_9SPHN</name>
<evidence type="ECO:0000313" key="4">
    <source>
        <dbReference type="Proteomes" id="UP000436801"/>
    </source>
</evidence>
<evidence type="ECO:0000313" key="1">
    <source>
        <dbReference type="EMBL" id="MWC42744.1"/>
    </source>
</evidence>
<dbReference type="Proteomes" id="UP000436801">
    <property type="component" value="Unassembled WGS sequence"/>
</dbReference>
<protein>
    <submittedName>
        <fullName evidence="2">Uncharacterized protein</fullName>
    </submittedName>
</protein>
<dbReference type="EMBL" id="WSUT01000005">
    <property type="protein sequence ID" value="MWC42744.1"/>
    <property type="molecule type" value="Genomic_DNA"/>
</dbReference>
<dbReference type="RefSeq" id="WP_149681194.1">
    <property type="nucleotide sequence ID" value="NZ_FNBI01000001.1"/>
</dbReference>
<sequence>MSVPLCAERASLPVRYPDDTLLTITGLTIACPSTLLRVLDAVVVLGGVPTEIRVRRGRASFRLHLLVAIHVGGERMRDRLAAIVGVRCVSVARGFHCSRFVESAKP</sequence>
<accession>A0A1G7G7X2</accession>
<reference evidence="2 3" key="1">
    <citation type="submission" date="2016-10" db="EMBL/GenBank/DDBJ databases">
        <authorList>
            <person name="Varghese N."/>
            <person name="Submissions S."/>
        </authorList>
    </citation>
    <scope>NUCLEOTIDE SEQUENCE [LARGE SCALE GENOMIC DNA]</scope>
    <source>
        <strain evidence="2 3">S7-754</strain>
    </source>
</reference>
<evidence type="ECO:0000313" key="3">
    <source>
        <dbReference type="Proteomes" id="UP000323502"/>
    </source>
</evidence>
<proteinExistence type="predicted"/>
<organism evidence="2 3">
    <name type="scientific">Sphingomonas carotinifaciens</name>
    <dbReference type="NCBI Taxonomy" id="1166323"/>
    <lineage>
        <taxon>Bacteria</taxon>
        <taxon>Pseudomonadati</taxon>
        <taxon>Pseudomonadota</taxon>
        <taxon>Alphaproteobacteria</taxon>
        <taxon>Sphingomonadales</taxon>
        <taxon>Sphingomonadaceae</taxon>
        <taxon>Sphingomonas</taxon>
    </lineage>
</organism>
<dbReference type="Proteomes" id="UP000323502">
    <property type="component" value="Unassembled WGS sequence"/>
</dbReference>
<dbReference type="AlphaFoldDB" id="A0A1G7G7X2"/>